<feature type="transmembrane region" description="Helical" evidence="7">
    <location>
        <begin position="635"/>
        <end position="652"/>
    </location>
</feature>
<comment type="similarity">
    <text evidence="2">Belongs to the resistance-nodulation-cell division (RND) (TC 2.A.6) family. MmpL subfamily.</text>
</comment>
<keyword evidence="5 7" id="KW-1133">Transmembrane helix</keyword>
<evidence type="ECO:0000256" key="6">
    <source>
        <dbReference type="ARBA" id="ARBA00023136"/>
    </source>
</evidence>
<dbReference type="Proteomes" id="UP001197247">
    <property type="component" value="Unassembled WGS sequence"/>
</dbReference>
<feature type="transmembrane region" description="Helical" evidence="7">
    <location>
        <begin position="229"/>
        <end position="249"/>
    </location>
</feature>
<dbReference type="PANTHER" id="PTHR33406:SF11">
    <property type="entry name" value="MEMBRANE PROTEIN SCO6666-RELATED"/>
    <property type="match status" value="1"/>
</dbReference>
<evidence type="ECO:0000313" key="9">
    <source>
        <dbReference type="EMBL" id="MBT0773998.1"/>
    </source>
</evidence>
<protein>
    <submittedName>
        <fullName evidence="9">MMPL family transporter</fullName>
    </submittedName>
</protein>
<evidence type="ECO:0000256" key="3">
    <source>
        <dbReference type="ARBA" id="ARBA00022475"/>
    </source>
</evidence>
<organism evidence="9 10">
    <name type="scientific">Kineosporia corallincola</name>
    <dbReference type="NCBI Taxonomy" id="2835133"/>
    <lineage>
        <taxon>Bacteria</taxon>
        <taxon>Bacillati</taxon>
        <taxon>Actinomycetota</taxon>
        <taxon>Actinomycetes</taxon>
        <taxon>Kineosporiales</taxon>
        <taxon>Kineosporiaceae</taxon>
        <taxon>Kineosporia</taxon>
    </lineage>
</organism>
<evidence type="ECO:0000256" key="1">
    <source>
        <dbReference type="ARBA" id="ARBA00004651"/>
    </source>
</evidence>
<gene>
    <name evidence="9" type="ORF">KIH74_33950</name>
</gene>
<evidence type="ECO:0000256" key="4">
    <source>
        <dbReference type="ARBA" id="ARBA00022692"/>
    </source>
</evidence>
<sequence>MASALYRLGRFAYRRRLLVLVSWLLILLVAGGTAGRLGSNLDDAFTLPGSSSQEAMDDLGEALPSAAGTSAQIVFRAPGGQKITDPQNRQTVQQALAAAGKAPQVVAVSDPFQGKTVSADGSTALASVSYAVESDELDEDAVPGLEQSVSAARDAGLTVETGGQAYSGTGESGHVTELMGLAIALVVLLVTFGSFLAAGLPLLTALIGVAVGICGLYALSHVFTVSSTAPTLALMLGLAVGIDYALFLVSRHRGQLAQGLPVAESVARATATAGSAVLFAGVTVVIALLGLSVVQVPMLTVMGTAAAATVTTAVLVALTLLPALLGFAGERMRPAPGSRAYRRSRPGVANASRRWVALTSRRPWLTIAVCVLALGAVAVPAADMELALPDKSTSPAGSTERKTYDLIAEEFGPGVNGPLLVVADTEGHNDPQRSAQAVAARLKEIPGVAAAIPAAYAQDGSVAVVQVVPATGPRDPATTELVTAIREAEAGILSETGTDTQVTGQTAIQIDLSDRLSAALVPYAVVVVGLSLVLLMMVFRSIAVPIKATLGYLLSIGSAMGFTVFVFQWGHGLGLLGVDEAGPLISFMPIILMSVLFGLAMDYEVFLVSGMHESHAHTGDARGAVLAGVQASGRVVVAAALIMIGVFASFALSDNPTIMMIALSLAFGVLVDAFVVRLTLVPAVLTLLGSRAWWLPRPLDRILPNLDVEGAKLPAVDQEPASFQSAASRA</sequence>
<name>A0ABS5TT85_9ACTN</name>
<keyword evidence="4 7" id="KW-0812">Transmembrane</keyword>
<dbReference type="Pfam" id="PF03176">
    <property type="entry name" value="MMPL"/>
    <property type="match status" value="2"/>
</dbReference>
<feature type="transmembrane region" description="Helical" evidence="7">
    <location>
        <begin position="581"/>
        <end position="601"/>
    </location>
</feature>
<dbReference type="InterPro" id="IPR004869">
    <property type="entry name" value="MMPL_dom"/>
</dbReference>
<feature type="domain" description="SSD" evidence="8">
    <location>
        <begin position="198"/>
        <end position="327"/>
    </location>
</feature>
<feature type="transmembrane region" description="Helical" evidence="7">
    <location>
        <begin position="363"/>
        <end position="382"/>
    </location>
</feature>
<comment type="caution">
    <text evidence="9">The sequence shown here is derived from an EMBL/GenBank/DDBJ whole genome shotgun (WGS) entry which is preliminary data.</text>
</comment>
<feature type="transmembrane region" description="Helical" evidence="7">
    <location>
        <begin position="306"/>
        <end position="329"/>
    </location>
</feature>
<dbReference type="RefSeq" id="WP_214160533.1">
    <property type="nucleotide sequence ID" value="NZ_JAHBAY010000022.1"/>
</dbReference>
<keyword evidence="3" id="KW-1003">Cell membrane</keyword>
<reference evidence="9 10" key="1">
    <citation type="submission" date="2021-05" db="EMBL/GenBank/DDBJ databases">
        <title>Kineosporia and Streptomyces sp. nov. two new marine actinobacteria isolated from Coral.</title>
        <authorList>
            <person name="Buangrab K."/>
            <person name="Sutthacheep M."/>
            <person name="Yeemin T."/>
            <person name="Harunari E."/>
            <person name="Igarashi Y."/>
            <person name="Kanchanasin P."/>
            <person name="Tanasupawat S."/>
            <person name="Phongsopitanun W."/>
        </authorList>
    </citation>
    <scope>NUCLEOTIDE SEQUENCE [LARGE SCALE GENOMIC DNA]</scope>
    <source>
        <strain evidence="9 10">J2-2</strain>
    </source>
</reference>
<dbReference type="EMBL" id="JAHBAY010000022">
    <property type="protein sequence ID" value="MBT0773998.1"/>
    <property type="molecule type" value="Genomic_DNA"/>
</dbReference>
<dbReference type="InterPro" id="IPR050545">
    <property type="entry name" value="Mycobact_MmpL"/>
</dbReference>
<feature type="transmembrane region" description="Helical" evidence="7">
    <location>
        <begin position="205"/>
        <end position="223"/>
    </location>
</feature>
<comment type="subcellular location">
    <subcellularLocation>
        <location evidence="1">Cell membrane</location>
        <topology evidence="1">Multi-pass membrane protein</topology>
    </subcellularLocation>
</comment>
<accession>A0ABS5TT85</accession>
<feature type="transmembrane region" description="Helical" evidence="7">
    <location>
        <begin position="270"/>
        <end position="294"/>
    </location>
</feature>
<evidence type="ECO:0000256" key="7">
    <source>
        <dbReference type="SAM" id="Phobius"/>
    </source>
</evidence>
<feature type="transmembrane region" description="Helical" evidence="7">
    <location>
        <begin position="551"/>
        <end position="569"/>
    </location>
</feature>
<dbReference type="PROSITE" id="PS50156">
    <property type="entry name" value="SSD"/>
    <property type="match status" value="1"/>
</dbReference>
<evidence type="ECO:0000256" key="5">
    <source>
        <dbReference type="ARBA" id="ARBA00022989"/>
    </source>
</evidence>
<evidence type="ECO:0000259" key="8">
    <source>
        <dbReference type="PROSITE" id="PS50156"/>
    </source>
</evidence>
<dbReference type="InterPro" id="IPR000731">
    <property type="entry name" value="SSD"/>
</dbReference>
<dbReference type="SUPFAM" id="SSF82866">
    <property type="entry name" value="Multidrug efflux transporter AcrB transmembrane domain"/>
    <property type="match status" value="2"/>
</dbReference>
<feature type="transmembrane region" description="Helical" evidence="7">
    <location>
        <begin position="658"/>
        <end position="688"/>
    </location>
</feature>
<evidence type="ECO:0000256" key="2">
    <source>
        <dbReference type="ARBA" id="ARBA00010157"/>
    </source>
</evidence>
<keyword evidence="10" id="KW-1185">Reference proteome</keyword>
<dbReference type="Gene3D" id="1.20.1640.10">
    <property type="entry name" value="Multidrug efflux transporter AcrB transmembrane domain"/>
    <property type="match status" value="2"/>
</dbReference>
<feature type="transmembrane region" description="Helical" evidence="7">
    <location>
        <begin position="178"/>
        <end position="198"/>
    </location>
</feature>
<keyword evidence="6 7" id="KW-0472">Membrane</keyword>
<proteinExistence type="inferred from homology"/>
<evidence type="ECO:0000313" key="10">
    <source>
        <dbReference type="Proteomes" id="UP001197247"/>
    </source>
</evidence>
<feature type="transmembrane region" description="Helical" evidence="7">
    <location>
        <begin position="520"/>
        <end position="539"/>
    </location>
</feature>
<dbReference type="PANTHER" id="PTHR33406">
    <property type="entry name" value="MEMBRANE PROTEIN MJ1562-RELATED"/>
    <property type="match status" value="1"/>
</dbReference>